<name>A0A0N4VUN1_HAEPC</name>
<protein>
    <submittedName>
        <fullName evidence="3">Ammonium_transp domain-containing protein</fullName>
    </submittedName>
</protein>
<dbReference type="STRING" id="6290.A0A0N4VUN1"/>
<reference evidence="3" key="1">
    <citation type="submission" date="2017-02" db="UniProtKB">
        <authorList>
            <consortium name="WormBaseParasite"/>
        </authorList>
    </citation>
    <scope>IDENTIFICATION</scope>
</reference>
<proteinExistence type="predicted"/>
<sequence length="120" mass="12665">MGHHGGYYLKKFIGTFSVFGDTLPSHCFYSMAPLSVSNPTFARYDSDGGMVVSVFGLLGGIAASYTAVCELLDAKMAPPCYVQWFTTGLHVAVSSGASTHCCGPFMNLTVSGADPLHVCL</sequence>
<reference evidence="1 2" key="2">
    <citation type="submission" date="2018-11" db="EMBL/GenBank/DDBJ databases">
        <authorList>
            <consortium name="Pathogen Informatics"/>
        </authorList>
    </citation>
    <scope>NUCLEOTIDE SEQUENCE [LARGE SCALE GENOMIC DNA]</scope>
    <source>
        <strain evidence="1 2">MHpl1</strain>
    </source>
</reference>
<organism evidence="3">
    <name type="scientific">Haemonchus placei</name>
    <name type="common">Barber's pole worm</name>
    <dbReference type="NCBI Taxonomy" id="6290"/>
    <lineage>
        <taxon>Eukaryota</taxon>
        <taxon>Metazoa</taxon>
        <taxon>Ecdysozoa</taxon>
        <taxon>Nematoda</taxon>
        <taxon>Chromadorea</taxon>
        <taxon>Rhabditida</taxon>
        <taxon>Rhabditina</taxon>
        <taxon>Rhabditomorpha</taxon>
        <taxon>Strongyloidea</taxon>
        <taxon>Trichostrongylidae</taxon>
        <taxon>Haemonchus</taxon>
    </lineage>
</organism>
<dbReference type="OrthoDB" id="5863142at2759"/>
<evidence type="ECO:0000313" key="2">
    <source>
        <dbReference type="Proteomes" id="UP000268014"/>
    </source>
</evidence>
<gene>
    <name evidence="1" type="ORF">HPLM_LOCUS999</name>
</gene>
<accession>A0A0N4VUN1</accession>
<dbReference type="AlphaFoldDB" id="A0A0N4VUN1"/>
<dbReference type="EMBL" id="UZAF01001082">
    <property type="protein sequence ID" value="VDO07363.1"/>
    <property type="molecule type" value="Genomic_DNA"/>
</dbReference>
<evidence type="ECO:0000313" key="1">
    <source>
        <dbReference type="EMBL" id="VDO07363.1"/>
    </source>
</evidence>
<dbReference type="WBParaSite" id="HPLM_0000099801-mRNA-1">
    <property type="protein sequence ID" value="HPLM_0000099801-mRNA-1"/>
    <property type="gene ID" value="HPLM_0000099801"/>
</dbReference>
<evidence type="ECO:0000313" key="3">
    <source>
        <dbReference type="WBParaSite" id="HPLM_0000099801-mRNA-1"/>
    </source>
</evidence>
<keyword evidence="2" id="KW-1185">Reference proteome</keyword>
<dbReference type="Proteomes" id="UP000268014">
    <property type="component" value="Unassembled WGS sequence"/>
</dbReference>